<evidence type="ECO:0000313" key="1">
    <source>
        <dbReference type="EMBL" id="KAK5785258.1"/>
    </source>
</evidence>
<reference evidence="1 2" key="1">
    <citation type="submission" date="2023-03" db="EMBL/GenBank/DDBJ databases">
        <title>WGS of Gossypium arboreum.</title>
        <authorList>
            <person name="Yu D."/>
        </authorList>
    </citation>
    <scope>NUCLEOTIDE SEQUENCE [LARGE SCALE GENOMIC DNA]</scope>
    <source>
        <tissue evidence="1">Leaf</tissue>
    </source>
</reference>
<organism evidence="1 2">
    <name type="scientific">Gossypium arboreum</name>
    <name type="common">Tree cotton</name>
    <name type="synonym">Gossypium nanking</name>
    <dbReference type="NCBI Taxonomy" id="29729"/>
    <lineage>
        <taxon>Eukaryota</taxon>
        <taxon>Viridiplantae</taxon>
        <taxon>Streptophyta</taxon>
        <taxon>Embryophyta</taxon>
        <taxon>Tracheophyta</taxon>
        <taxon>Spermatophyta</taxon>
        <taxon>Magnoliopsida</taxon>
        <taxon>eudicotyledons</taxon>
        <taxon>Gunneridae</taxon>
        <taxon>Pentapetalae</taxon>
        <taxon>rosids</taxon>
        <taxon>malvids</taxon>
        <taxon>Malvales</taxon>
        <taxon>Malvaceae</taxon>
        <taxon>Malvoideae</taxon>
        <taxon>Gossypium</taxon>
    </lineage>
</organism>
<sequence>MPYRLGKNATCTCHAYLDNKCLLTTQAKARKGWKKYDDIGCCYVLASMTNTLYKQLESYKIAKAILDKLEDMF</sequence>
<keyword evidence="2" id="KW-1185">Reference proteome</keyword>
<accession>A0ABR0N3W1</accession>
<protein>
    <submittedName>
        <fullName evidence="1">Uncharacterized protein</fullName>
    </submittedName>
</protein>
<name>A0ABR0N3W1_GOSAR</name>
<dbReference type="Proteomes" id="UP001358586">
    <property type="component" value="Chromosome 11"/>
</dbReference>
<evidence type="ECO:0000313" key="2">
    <source>
        <dbReference type="Proteomes" id="UP001358586"/>
    </source>
</evidence>
<dbReference type="EMBL" id="JARKNE010000011">
    <property type="protein sequence ID" value="KAK5785258.1"/>
    <property type="molecule type" value="Genomic_DNA"/>
</dbReference>
<comment type="caution">
    <text evidence="1">The sequence shown here is derived from an EMBL/GenBank/DDBJ whole genome shotgun (WGS) entry which is preliminary data.</text>
</comment>
<gene>
    <name evidence="1" type="ORF">PVK06_039825</name>
</gene>
<proteinExistence type="predicted"/>